<comment type="caution">
    <text evidence="5">The sequence shown here is derived from an EMBL/GenBank/DDBJ whole genome shotgun (WGS) entry which is preliminary data.</text>
</comment>
<evidence type="ECO:0000256" key="1">
    <source>
        <dbReference type="ARBA" id="ARBA00009269"/>
    </source>
</evidence>
<evidence type="ECO:0000313" key="5">
    <source>
        <dbReference type="EMBL" id="PUA32350.1"/>
    </source>
</evidence>
<protein>
    <recommendedName>
        <fullName evidence="4">Large ribosomal subunit protein eL33</fullName>
    </recommendedName>
</protein>
<dbReference type="HAMAP" id="MF_00573">
    <property type="entry name" value="Ribosomal_eL33"/>
    <property type="match status" value="1"/>
</dbReference>
<dbReference type="GO" id="GO:1990904">
    <property type="term" value="C:ribonucleoprotein complex"/>
    <property type="evidence" value="ECO:0007669"/>
    <property type="project" value="UniProtKB-KW"/>
</dbReference>
<sequence>MVVEKVKVFELGSGRVLSYRRGSNTQYVNQVLIKVTESITKKVDNLIGAKVLVVDQKNKYYGKVVKVHARGKNGVVVAVFNRNLPGQLLGSKAVIYRVKA</sequence>
<name>A0A2R7Y4A3_9CREN</name>
<dbReference type="Proteomes" id="UP000244093">
    <property type="component" value="Unassembled WGS sequence"/>
</dbReference>
<dbReference type="InterPro" id="IPR001780">
    <property type="entry name" value="Ribosomal_eL33"/>
</dbReference>
<dbReference type="SUPFAM" id="SSF50447">
    <property type="entry name" value="Translation proteins"/>
    <property type="match status" value="1"/>
</dbReference>
<dbReference type="AlphaFoldDB" id="A0A2R7Y4A3"/>
<dbReference type="Gene3D" id="2.40.10.190">
    <property type="entry name" value="translation elongation factor selb, chain A, domain 4"/>
    <property type="match status" value="1"/>
</dbReference>
<keyword evidence="3 4" id="KW-0687">Ribonucleoprotein</keyword>
<evidence type="ECO:0000256" key="2">
    <source>
        <dbReference type="ARBA" id="ARBA00022980"/>
    </source>
</evidence>
<gene>
    <name evidence="4" type="primary">rpl35ae</name>
    <name evidence="5" type="ORF">B7O98_06740</name>
</gene>
<reference evidence="5" key="1">
    <citation type="submission" date="2017-04" db="EMBL/GenBank/DDBJ databases">
        <authorList>
            <person name="Afonso C.L."/>
            <person name="Miller P.J."/>
            <person name="Scott M.A."/>
            <person name="Spackman E."/>
            <person name="Goraichik I."/>
            <person name="Dimitrov K.M."/>
            <person name="Suarez D.L."/>
            <person name="Swayne D.E."/>
        </authorList>
    </citation>
    <scope>NUCLEOTIDE SEQUENCE</scope>
    <source>
        <strain evidence="5">NZ3</strain>
    </source>
</reference>
<dbReference type="EMBL" id="NBVN01000004">
    <property type="protein sequence ID" value="PUA32350.1"/>
    <property type="molecule type" value="Genomic_DNA"/>
</dbReference>
<evidence type="ECO:0000256" key="4">
    <source>
        <dbReference type="HAMAP-Rule" id="MF_00573"/>
    </source>
</evidence>
<evidence type="ECO:0000313" key="6">
    <source>
        <dbReference type="Proteomes" id="UP000244093"/>
    </source>
</evidence>
<dbReference type="Pfam" id="PF01247">
    <property type="entry name" value="Ribosomal_L35Ae"/>
    <property type="match status" value="1"/>
</dbReference>
<accession>A0A2R7Y4A3</accession>
<dbReference type="InterPro" id="IPR009000">
    <property type="entry name" value="Transl_B-barrel_sf"/>
</dbReference>
<dbReference type="GO" id="GO:0006412">
    <property type="term" value="P:translation"/>
    <property type="evidence" value="ECO:0007669"/>
    <property type="project" value="UniProtKB-UniRule"/>
</dbReference>
<evidence type="ECO:0000256" key="3">
    <source>
        <dbReference type="ARBA" id="ARBA00023274"/>
    </source>
</evidence>
<reference evidence="5" key="2">
    <citation type="journal article" date="2018" name="Syst. Appl. Microbiol.">
        <title>A new symbiotic nanoarchaeote (Candidatus Nanoclepta minutus) and its host (Zestosphaera tikiterensis gen. nov., sp. nov.) from a New Zealand hot spring.</title>
        <authorList>
            <person name="St John E."/>
            <person name="Liu Y."/>
            <person name="Podar M."/>
            <person name="Stott M.B."/>
            <person name="Meneghin J."/>
            <person name="Chen Z."/>
            <person name="Lagutin K."/>
            <person name="Mitchell K."/>
            <person name="Reysenbach A.L."/>
        </authorList>
    </citation>
    <scope>NUCLEOTIDE SEQUENCE [LARGE SCALE GENOMIC DNA]</scope>
    <source>
        <strain evidence="5">NZ3</strain>
    </source>
</reference>
<dbReference type="GO" id="GO:0005840">
    <property type="term" value="C:ribosome"/>
    <property type="evidence" value="ECO:0007669"/>
    <property type="project" value="UniProtKB-KW"/>
</dbReference>
<comment type="similarity">
    <text evidence="1 4">Belongs to the eukaryotic ribosomal protein eL33 family.</text>
</comment>
<keyword evidence="2 4" id="KW-0689">Ribosomal protein</keyword>
<dbReference type="InterPro" id="IPR038661">
    <property type="entry name" value="Ribosomal_eL33_sf"/>
</dbReference>
<organism evidence="5 6">
    <name type="scientific">Zestosphaera tikiterensis</name>
    <dbReference type="NCBI Taxonomy" id="1973259"/>
    <lineage>
        <taxon>Archaea</taxon>
        <taxon>Thermoproteota</taxon>
        <taxon>Thermoprotei</taxon>
        <taxon>Desulfurococcales</taxon>
        <taxon>Desulfurococcaceae</taxon>
        <taxon>Zestosphaera</taxon>
    </lineage>
</organism>
<dbReference type="GO" id="GO:0003735">
    <property type="term" value="F:structural constituent of ribosome"/>
    <property type="evidence" value="ECO:0007669"/>
    <property type="project" value="InterPro"/>
</dbReference>
<proteinExistence type="inferred from homology"/>